<feature type="domain" description="Fe2OG dioxygenase" evidence="5">
    <location>
        <begin position="463"/>
        <end position="563"/>
    </location>
</feature>
<dbReference type="AlphaFoldDB" id="A0AAN9HWJ8"/>
<evidence type="ECO:0000313" key="6">
    <source>
        <dbReference type="EMBL" id="KAK7250539.1"/>
    </source>
</evidence>
<dbReference type="InterPro" id="IPR050295">
    <property type="entry name" value="Plant_2OG-oxidoreductases"/>
</dbReference>
<dbReference type="Proteomes" id="UP001372338">
    <property type="component" value="Unassembled WGS sequence"/>
</dbReference>
<comment type="caution">
    <text evidence="6">The sequence shown here is derived from an EMBL/GenBank/DDBJ whole genome shotgun (WGS) entry which is preliminary data.</text>
</comment>
<evidence type="ECO:0000313" key="7">
    <source>
        <dbReference type="Proteomes" id="UP001372338"/>
    </source>
</evidence>
<dbReference type="InterPro" id="IPR026992">
    <property type="entry name" value="DIOX_N"/>
</dbReference>
<dbReference type="Pfam" id="PF03981">
    <property type="entry name" value="Ubiq_cyt_C_chap"/>
    <property type="match status" value="1"/>
</dbReference>
<dbReference type="EMBL" id="JAYWIO010000007">
    <property type="protein sequence ID" value="KAK7250539.1"/>
    <property type="molecule type" value="Genomic_DNA"/>
</dbReference>
<dbReference type="InterPro" id="IPR044861">
    <property type="entry name" value="IPNS-like_FE2OG_OXY"/>
</dbReference>
<protein>
    <recommendedName>
        <fullName evidence="5">Fe2OG dioxygenase domain-containing protein</fullName>
    </recommendedName>
</protein>
<evidence type="ECO:0000256" key="4">
    <source>
        <dbReference type="ARBA" id="ARBA00023004"/>
    </source>
</evidence>
<dbReference type="PANTHER" id="PTHR47991">
    <property type="entry name" value="OXOGLUTARATE/IRON-DEPENDENT DIOXYGENASE"/>
    <property type="match status" value="1"/>
</dbReference>
<keyword evidence="7" id="KW-1185">Reference proteome</keyword>
<evidence type="ECO:0000256" key="3">
    <source>
        <dbReference type="ARBA" id="ARBA00022896"/>
    </source>
</evidence>
<keyword evidence="2" id="KW-0479">Metal-binding</keyword>
<evidence type="ECO:0000256" key="2">
    <source>
        <dbReference type="ARBA" id="ARBA00022723"/>
    </source>
</evidence>
<comment type="similarity">
    <text evidence="1">Belongs to the iron/ascorbate-dependent oxidoreductase family.</text>
</comment>
<dbReference type="GO" id="GO:0046872">
    <property type="term" value="F:metal ion binding"/>
    <property type="evidence" value="ECO:0007669"/>
    <property type="project" value="UniProtKB-KW"/>
</dbReference>
<gene>
    <name evidence="6" type="ORF">RIF29_33042</name>
</gene>
<dbReference type="SUPFAM" id="SSF51197">
    <property type="entry name" value="Clavaminate synthase-like"/>
    <property type="match status" value="1"/>
</dbReference>
<dbReference type="Pfam" id="PF03171">
    <property type="entry name" value="2OG-FeII_Oxy"/>
    <property type="match status" value="1"/>
</dbReference>
<accession>A0AAN9HWJ8</accession>
<organism evidence="6 7">
    <name type="scientific">Crotalaria pallida</name>
    <name type="common">Smooth rattlebox</name>
    <name type="synonym">Crotalaria striata</name>
    <dbReference type="NCBI Taxonomy" id="3830"/>
    <lineage>
        <taxon>Eukaryota</taxon>
        <taxon>Viridiplantae</taxon>
        <taxon>Streptophyta</taxon>
        <taxon>Embryophyta</taxon>
        <taxon>Tracheophyta</taxon>
        <taxon>Spermatophyta</taxon>
        <taxon>Magnoliopsida</taxon>
        <taxon>eudicotyledons</taxon>
        <taxon>Gunneridae</taxon>
        <taxon>Pentapetalae</taxon>
        <taxon>rosids</taxon>
        <taxon>fabids</taxon>
        <taxon>Fabales</taxon>
        <taxon>Fabaceae</taxon>
        <taxon>Papilionoideae</taxon>
        <taxon>50 kb inversion clade</taxon>
        <taxon>genistoids sensu lato</taxon>
        <taxon>core genistoids</taxon>
        <taxon>Crotalarieae</taxon>
        <taxon>Crotalaria</taxon>
    </lineage>
</organism>
<keyword evidence="4" id="KW-0408">Iron</keyword>
<evidence type="ECO:0000259" key="5">
    <source>
        <dbReference type="PROSITE" id="PS51471"/>
    </source>
</evidence>
<dbReference type="GO" id="GO:0031418">
    <property type="term" value="F:L-ascorbic acid binding"/>
    <property type="evidence" value="ECO:0007669"/>
    <property type="project" value="UniProtKB-KW"/>
</dbReference>
<dbReference type="InterPro" id="IPR021150">
    <property type="entry name" value="Ubiq_cyt_c_chap"/>
</dbReference>
<name>A0AAN9HWJ8_CROPI</name>
<dbReference type="InterPro" id="IPR005123">
    <property type="entry name" value="Oxoglu/Fe-dep_dioxygenase_dom"/>
</dbReference>
<evidence type="ECO:0000256" key="1">
    <source>
        <dbReference type="ARBA" id="ARBA00008056"/>
    </source>
</evidence>
<dbReference type="Gene3D" id="2.60.120.330">
    <property type="entry name" value="B-lactam Antibiotic, Isopenicillin N Synthase, Chain"/>
    <property type="match status" value="1"/>
</dbReference>
<sequence length="613" mass="68868">MLQRLSKAIVTHASKIGTHSNLKLLNDVRAVTRRSYATVTAAPILEDKGITKVNLDKMFWSKPCSLALPLDSPLRVEDPNYEGIKRFMLKLMLFYMFNLEKTFKTTFSLLVLHMWLCLRRLKQDGKESVEFGNIFSDDGTSTPDAAALHSVQVMARYARLQASCLCLTDKEAILFGNFMFTSLKQANSSEKGTILCLSYVNHCNALVHITIDSLAEQFIKCKTRAFIKSRALVSLYFPSSIAFPASLMASTTAEVNQESNKRMSFTSVKSIAESPELTSTPSSYIFTTKPDHETVENPDDDDDVDIDDPIPIIDYSLLVNGTPDQRAKVIHDLGKACEHWGFFMLINHTVPKSLMEKMVDQFFAFFNLKEEEKQGYSGKEVTDPIRYGTSFNASMDKVLFWRDFVKILVQPEFHSPDKPVGFRDASADYSRRTWKVGRELLKGISESLGLEANYIDRTMNLDSGLQMLAANLYPPCPQPELVMGMPPHSDHGLLNLLVQDGVSGLQVLHNSKWINVSSTPNCLLVLVSDHLEVLSNGKYKSVLHRVVVSNKPTRMSLAIVIAPSLDTVVEPAPELIDNHTNPPAYFGMKHQDFMELQRSNQFYGKSVLNKVKI</sequence>
<dbReference type="FunFam" id="2.60.120.330:FF:000134">
    <property type="entry name" value="Uncharacterized protein"/>
    <property type="match status" value="1"/>
</dbReference>
<keyword evidence="3" id="KW-0847">Vitamin C</keyword>
<proteinExistence type="inferred from homology"/>
<dbReference type="InterPro" id="IPR027443">
    <property type="entry name" value="IPNS-like_sf"/>
</dbReference>
<dbReference type="Pfam" id="PF14226">
    <property type="entry name" value="DIOX_N"/>
    <property type="match status" value="1"/>
</dbReference>
<dbReference type="PROSITE" id="PS51471">
    <property type="entry name" value="FE2OG_OXY"/>
    <property type="match status" value="1"/>
</dbReference>
<reference evidence="6 7" key="1">
    <citation type="submission" date="2024-01" db="EMBL/GenBank/DDBJ databases">
        <title>The genomes of 5 underutilized Papilionoideae crops provide insights into root nodulation and disease resistanc.</title>
        <authorList>
            <person name="Yuan L."/>
        </authorList>
    </citation>
    <scope>NUCLEOTIDE SEQUENCE [LARGE SCALE GENOMIC DNA]</scope>
    <source>
        <strain evidence="6">ZHUSHIDOU_FW_LH</strain>
        <tissue evidence="6">Leaf</tissue>
    </source>
</reference>